<feature type="transmembrane region" description="Helical" evidence="5">
    <location>
        <begin position="335"/>
        <end position="355"/>
    </location>
</feature>
<dbReference type="Gene3D" id="2.40.50.140">
    <property type="entry name" value="Nucleic acid-binding proteins"/>
    <property type="match status" value="1"/>
</dbReference>
<dbReference type="InterPro" id="IPR056739">
    <property type="entry name" value="NfeD_membrane"/>
</dbReference>
<organism evidence="9 10">
    <name type="scientific">Pedosphaera parvula (strain Ellin514)</name>
    <dbReference type="NCBI Taxonomy" id="320771"/>
    <lineage>
        <taxon>Bacteria</taxon>
        <taxon>Pseudomonadati</taxon>
        <taxon>Verrucomicrobiota</taxon>
        <taxon>Pedosphaerae</taxon>
        <taxon>Pedosphaerales</taxon>
        <taxon>Pedosphaeraceae</taxon>
        <taxon>Pedosphaera</taxon>
    </lineage>
</organism>
<dbReference type="OrthoDB" id="9806253at2"/>
<evidence type="ECO:0000256" key="4">
    <source>
        <dbReference type="ARBA" id="ARBA00023136"/>
    </source>
</evidence>
<feature type="domain" description="NfeD integral membrane" evidence="7">
    <location>
        <begin position="235"/>
        <end position="351"/>
    </location>
</feature>
<dbReference type="PANTHER" id="PTHR33507">
    <property type="entry name" value="INNER MEMBRANE PROTEIN YBBJ"/>
    <property type="match status" value="1"/>
</dbReference>
<dbReference type="Proteomes" id="UP000003688">
    <property type="component" value="Unassembled WGS sequence"/>
</dbReference>
<feature type="domain" description="NfeD1b N-terminal" evidence="8">
    <location>
        <begin position="25"/>
        <end position="190"/>
    </location>
</feature>
<name>B9XRQ0_PEDPL</name>
<dbReference type="Gene3D" id="3.90.226.10">
    <property type="entry name" value="2-enoyl-CoA Hydratase, Chain A, domain 1"/>
    <property type="match status" value="1"/>
</dbReference>
<sequence length="423" mass="44119" precursor="true">MKRGLAIAIVILMYGGLACLRAADVALIKIHGAIGPATADYIARAIDVAGKSNDACLVIQLDTPGGLLDSTKEIVQKFYASTVPTVVYVAPSGANAGSAGCFITLAADVAAMAPNTSIGAAHPVTLSPGGEKTDDVMKQKLENFASSSIEAIAEKRGRNVEWAKSSVRESASTTAEKALKLKVIDLIAKDMPDLLGQLDGRVVNGKAMKTAGAKVVEIPMAASEKVFQTFWRPEVMLILMLVAIYGIIGELSNPGAILPGVAGGIAFILFLYMAAVLSVNVAGLVMIGLALALFIVDAYTPTHGVLTFGGMVAFFLGVLMLFNRGGTGFQLSLGYIIPATVVTGAFFIFVVGAGLRAQRLPVRVGRETMLGKTVPALTRIDLKGGNVSIEGEYWKAVSDVAVEPGHLVEVVGMDGLTLKVKAK</sequence>
<keyword evidence="2 5" id="KW-0812">Transmembrane</keyword>
<dbReference type="InterPro" id="IPR056738">
    <property type="entry name" value="NfeD1b_N"/>
</dbReference>
<comment type="caution">
    <text evidence="9">The sequence shown here is derived from an EMBL/GenBank/DDBJ whole genome shotgun (WGS) entry which is preliminary data.</text>
</comment>
<evidence type="ECO:0000256" key="3">
    <source>
        <dbReference type="ARBA" id="ARBA00022989"/>
    </source>
</evidence>
<evidence type="ECO:0000256" key="2">
    <source>
        <dbReference type="ARBA" id="ARBA00022692"/>
    </source>
</evidence>
<feature type="transmembrane region" description="Helical" evidence="5">
    <location>
        <begin position="305"/>
        <end position="323"/>
    </location>
</feature>
<dbReference type="STRING" id="320771.Cflav_PD0499"/>
<comment type="subcellular location">
    <subcellularLocation>
        <location evidence="1">Membrane</location>
        <topology evidence="1">Multi-pass membrane protein</topology>
    </subcellularLocation>
</comment>
<evidence type="ECO:0000259" key="7">
    <source>
        <dbReference type="Pfam" id="PF24961"/>
    </source>
</evidence>
<dbReference type="Pfam" id="PF24961">
    <property type="entry name" value="NfeD_membrane"/>
    <property type="match status" value="1"/>
</dbReference>
<evidence type="ECO:0000259" key="8">
    <source>
        <dbReference type="Pfam" id="PF25145"/>
    </source>
</evidence>
<keyword evidence="10" id="KW-1185">Reference proteome</keyword>
<keyword evidence="4 5" id="KW-0472">Membrane</keyword>
<feature type="transmembrane region" description="Helical" evidence="5">
    <location>
        <begin position="281"/>
        <end position="298"/>
    </location>
</feature>
<dbReference type="Pfam" id="PF25145">
    <property type="entry name" value="NfeD1b_N"/>
    <property type="match status" value="1"/>
</dbReference>
<dbReference type="Pfam" id="PF01957">
    <property type="entry name" value="NfeD"/>
    <property type="match status" value="1"/>
</dbReference>
<reference evidence="9 10" key="1">
    <citation type="journal article" date="2011" name="J. Bacteriol.">
        <title>Genome sequence of 'Pedosphaera parvula' Ellin514, an aerobic Verrucomicrobial isolate from pasture soil.</title>
        <authorList>
            <person name="Kant R."/>
            <person name="van Passel M.W."/>
            <person name="Sangwan P."/>
            <person name="Palva A."/>
            <person name="Lucas S."/>
            <person name="Copeland A."/>
            <person name="Lapidus A."/>
            <person name="Glavina Del Rio T."/>
            <person name="Dalin E."/>
            <person name="Tice H."/>
            <person name="Bruce D."/>
            <person name="Goodwin L."/>
            <person name="Pitluck S."/>
            <person name="Chertkov O."/>
            <person name="Larimer F.W."/>
            <person name="Land M.L."/>
            <person name="Hauser L."/>
            <person name="Brettin T.S."/>
            <person name="Detter J.C."/>
            <person name="Han S."/>
            <person name="de Vos W.M."/>
            <person name="Janssen P.H."/>
            <person name="Smidt H."/>
        </authorList>
    </citation>
    <scope>NUCLEOTIDE SEQUENCE [LARGE SCALE GENOMIC DNA]</scope>
    <source>
        <strain evidence="9 10">Ellin514</strain>
    </source>
</reference>
<evidence type="ECO:0000313" key="9">
    <source>
        <dbReference type="EMBL" id="EEF57465.1"/>
    </source>
</evidence>
<accession>B9XRQ0</accession>
<protein>
    <submittedName>
        <fullName evidence="9">Uncharacterized protein</fullName>
    </submittedName>
</protein>
<dbReference type="GO" id="GO:0016020">
    <property type="term" value="C:membrane"/>
    <property type="evidence" value="ECO:0007669"/>
    <property type="project" value="UniProtKB-SubCell"/>
</dbReference>
<evidence type="ECO:0000256" key="5">
    <source>
        <dbReference type="SAM" id="Phobius"/>
    </source>
</evidence>
<dbReference type="InterPro" id="IPR052165">
    <property type="entry name" value="Membrane_assoc_protease"/>
</dbReference>
<evidence type="ECO:0000259" key="6">
    <source>
        <dbReference type="Pfam" id="PF01957"/>
    </source>
</evidence>
<dbReference type="InterPro" id="IPR012340">
    <property type="entry name" value="NA-bd_OB-fold"/>
</dbReference>
<dbReference type="InterPro" id="IPR029045">
    <property type="entry name" value="ClpP/crotonase-like_dom_sf"/>
</dbReference>
<evidence type="ECO:0000313" key="10">
    <source>
        <dbReference type="Proteomes" id="UP000003688"/>
    </source>
</evidence>
<dbReference type="PANTHER" id="PTHR33507:SF4">
    <property type="entry name" value="NODULATION COMPETITIVENESS PROTEIN NFED"/>
    <property type="match status" value="1"/>
</dbReference>
<keyword evidence="3 5" id="KW-1133">Transmembrane helix</keyword>
<dbReference type="AlphaFoldDB" id="B9XRQ0"/>
<evidence type="ECO:0000256" key="1">
    <source>
        <dbReference type="ARBA" id="ARBA00004141"/>
    </source>
</evidence>
<feature type="transmembrane region" description="Helical" evidence="5">
    <location>
        <begin position="230"/>
        <end position="248"/>
    </location>
</feature>
<feature type="domain" description="NfeD-like C-terminal" evidence="6">
    <location>
        <begin position="367"/>
        <end position="421"/>
    </location>
</feature>
<dbReference type="CDD" id="cd07020">
    <property type="entry name" value="Clp_protease_NfeD_1"/>
    <property type="match status" value="1"/>
</dbReference>
<dbReference type="RefSeq" id="WP_007418483.1">
    <property type="nucleotide sequence ID" value="NZ_ABOX02000067.1"/>
</dbReference>
<dbReference type="PROSITE" id="PS51257">
    <property type="entry name" value="PROKAR_LIPOPROTEIN"/>
    <property type="match status" value="1"/>
</dbReference>
<proteinExistence type="predicted"/>
<dbReference type="InterPro" id="IPR002810">
    <property type="entry name" value="NfeD-like_C"/>
</dbReference>
<gene>
    <name evidence="9" type="ORF">Cflav_PD0499</name>
</gene>
<dbReference type="SUPFAM" id="SSF141322">
    <property type="entry name" value="NfeD domain-like"/>
    <property type="match status" value="1"/>
</dbReference>
<dbReference type="SUPFAM" id="SSF52096">
    <property type="entry name" value="ClpP/crotonase"/>
    <property type="match status" value="1"/>
</dbReference>
<dbReference type="EMBL" id="ABOX02000067">
    <property type="protein sequence ID" value="EEF57465.1"/>
    <property type="molecule type" value="Genomic_DNA"/>
</dbReference>